<dbReference type="Proteomes" id="UP000756346">
    <property type="component" value="Unassembled WGS sequence"/>
</dbReference>
<dbReference type="InterPro" id="IPR035994">
    <property type="entry name" value="Nucleoside_phosphorylase_sf"/>
</dbReference>
<dbReference type="PANTHER" id="PTHR46082:SF11">
    <property type="entry name" value="AAA+ ATPASE DOMAIN-CONTAINING PROTEIN-RELATED"/>
    <property type="match status" value="1"/>
</dbReference>
<dbReference type="InterPro" id="IPR027417">
    <property type="entry name" value="P-loop_NTPase"/>
</dbReference>
<dbReference type="Gene3D" id="3.40.50.300">
    <property type="entry name" value="P-loop containing nucleotide triphosphate hydrolases"/>
    <property type="match status" value="1"/>
</dbReference>
<dbReference type="GO" id="GO:0009116">
    <property type="term" value="P:nucleoside metabolic process"/>
    <property type="evidence" value="ECO:0007669"/>
    <property type="project" value="InterPro"/>
</dbReference>
<dbReference type="EMBL" id="JAGTJQ010000007">
    <property type="protein sequence ID" value="KAH7028152.1"/>
    <property type="molecule type" value="Genomic_DNA"/>
</dbReference>
<dbReference type="InterPro" id="IPR056884">
    <property type="entry name" value="NPHP3-like_N"/>
</dbReference>
<dbReference type="Pfam" id="PF24883">
    <property type="entry name" value="NPHP3_N"/>
    <property type="match status" value="1"/>
</dbReference>
<dbReference type="Pfam" id="PF01048">
    <property type="entry name" value="PNP_UDP_1"/>
    <property type="match status" value="1"/>
</dbReference>
<dbReference type="InterPro" id="IPR036770">
    <property type="entry name" value="Ankyrin_rpt-contain_sf"/>
</dbReference>
<feature type="repeat" description="ANK" evidence="2">
    <location>
        <begin position="957"/>
        <end position="989"/>
    </location>
</feature>
<dbReference type="RefSeq" id="XP_046010951.1">
    <property type="nucleotide sequence ID" value="XM_046160391.1"/>
</dbReference>
<feature type="repeat" description="ANK" evidence="2">
    <location>
        <begin position="820"/>
        <end position="852"/>
    </location>
</feature>
<accession>A0A9P8Y569</accession>
<feature type="domain" description="Nucleoside phosphorylase" evidence="3">
    <location>
        <begin position="28"/>
        <end position="289"/>
    </location>
</feature>
<feature type="repeat" description="ANK" evidence="2">
    <location>
        <begin position="1139"/>
        <end position="1171"/>
    </location>
</feature>
<comment type="caution">
    <text evidence="6">The sequence shown here is derived from an EMBL/GenBank/DDBJ whole genome shotgun (WGS) entry which is preliminary data.</text>
</comment>
<evidence type="ECO:0000313" key="7">
    <source>
        <dbReference type="Proteomes" id="UP000756346"/>
    </source>
</evidence>
<feature type="repeat" description="ANK" evidence="2">
    <location>
        <begin position="853"/>
        <end position="885"/>
    </location>
</feature>
<organism evidence="6 7">
    <name type="scientific">Microdochium trichocladiopsis</name>
    <dbReference type="NCBI Taxonomy" id="1682393"/>
    <lineage>
        <taxon>Eukaryota</taxon>
        <taxon>Fungi</taxon>
        <taxon>Dikarya</taxon>
        <taxon>Ascomycota</taxon>
        <taxon>Pezizomycotina</taxon>
        <taxon>Sordariomycetes</taxon>
        <taxon>Xylariomycetidae</taxon>
        <taxon>Xylariales</taxon>
        <taxon>Microdochiaceae</taxon>
        <taxon>Microdochium</taxon>
    </lineage>
</organism>
<dbReference type="GeneID" id="70189937"/>
<dbReference type="SUPFAM" id="SSF48403">
    <property type="entry name" value="Ankyrin repeat"/>
    <property type="match status" value="2"/>
</dbReference>
<evidence type="ECO:0000256" key="1">
    <source>
        <dbReference type="ARBA" id="ARBA00022737"/>
    </source>
</evidence>
<evidence type="ECO:0000256" key="2">
    <source>
        <dbReference type="PROSITE-ProRule" id="PRU00023"/>
    </source>
</evidence>
<dbReference type="PANTHER" id="PTHR46082">
    <property type="entry name" value="ATP/GTP-BINDING PROTEIN-RELATED"/>
    <property type="match status" value="1"/>
</dbReference>
<dbReference type="Pfam" id="PF22939">
    <property type="entry name" value="WHD_GPIID"/>
    <property type="match status" value="1"/>
</dbReference>
<feature type="domain" description="GPI inositol-deacylase winged helix" evidence="4">
    <location>
        <begin position="633"/>
        <end position="712"/>
    </location>
</feature>
<name>A0A9P8Y569_9PEZI</name>
<dbReference type="OrthoDB" id="20872at2759"/>
<dbReference type="InterPro" id="IPR000845">
    <property type="entry name" value="Nucleoside_phosphorylase_d"/>
</dbReference>
<dbReference type="Gene3D" id="1.25.40.20">
    <property type="entry name" value="Ankyrin repeat-containing domain"/>
    <property type="match status" value="4"/>
</dbReference>
<feature type="repeat" description="ANK" evidence="2">
    <location>
        <begin position="990"/>
        <end position="1022"/>
    </location>
</feature>
<dbReference type="InterPro" id="IPR054471">
    <property type="entry name" value="GPIID_WHD"/>
</dbReference>
<dbReference type="Pfam" id="PF12796">
    <property type="entry name" value="Ank_2"/>
    <property type="match status" value="2"/>
</dbReference>
<proteinExistence type="predicted"/>
<reference evidence="6" key="1">
    <citation type="journal article" date="2021" name="Nat. Commun.">
        <title>Genetic determinants of endophytism in the Arabidopsis root mycobiome.</title>
        <authorList>
            <person name="Mesny F."/>
            <person name="Miyauchi S."/>
            <person name="Thiergart T."/>
            <person name="Pickel B."/>
            <person name="Atanasova L."/>
            <person name="Karlsson M."/>
            <person name="Huettel B."/>
            <person name="Barry K.W."/>
            <person name="Haridas S."/>
            <person name="Chen C."/>
            <person name="Bauer D."/>
            <person name="Andreopoulos W."/>
            <person name="Pangilinan J."/>
            <person name="LaButti K."/>
            <person name="Riley R."/>
            <person name="Lipzen A."/>
            <person name="Clum A."/>
            <person name="Drula E."/>
            <person name="Henrissat B."/>
            <person name="Kohler A."/>
            <person name="Grigoriev I.V."/>
            <person name="Martin F.M."/>
            <person name="Hacquard S."/>
        </authorList>
    </citation>
    <scope>NUCLEOTIDE SEQUENCE</scope>
    <source>
        <strain evidence="6">MPI-CAGE-CH-0230</strain>
    </source>
</reference>
<evidence type="ECO:0000259" key="5">
    <source>
        <dbReference type="Pfam" id="PF24883"/>
    </source>
</evidence>
<evidence type="ECO:0000313" key="6">
    <source>
        <dbReference type="EMBL" id="KAH7028152.1"/>
    </source>
</evidence>
<dbReference type="GO" id="GO:0003824">
    <property type="term" value="F:catalytic activity"/>
    <property type="evidence" value="ECO:0007669"/>
    <property type="project" value="InterPro"/>
</dbReference>
<dbReference type="AlphaFoldDB" id="A0A9P8Y569"/>
<dbReference type="InterPro" id="IPR053137">
    <property type="entry name" value="NLR-like"/>
</dbReference>
<evidence type="ECO:0000259" key="4">
    <source>
        <dbReference type="Pfam" id="PF22939"/>
    </source>
</evidence>
<feature type="repeat" description="ANK" evidence="2">
    <location>
        <begin position="1073"/>
        <end position="1105"/>
    </location>
</feature>
<gene>
    <name evidence="6" type="ORF">B0I36DRAFT_375704</name>
</gene>
<feature type="repeat" description="ANK" evidence="2">
    <location>
        <begin position="924"/>
        <end position="956"/>
    </location>
</feature>
<feature type="domain" description="Nephrocystin 3-like N-terminal" evidence="5">
    <location>
        <begin position="357"/>
        <end position="522"/>
    </location>
</feature>
<keyword evidence="1" id="KW-0677">Repeat</keyword>
<dbReference type="PROSITE" id="PS50088">
    <property type="entry name" value="ANK_REPEAT"/>
    <property type="match status" value="9"/>
</dbReference>
<feature type="repeat" description="ANK" evidence="2">
    <location>
        <begin position="886"/>
        <end position="923"/>
    </location>
</feature>
<dbReference type="SUPFAM" id="SSF52540">
    <property type="entry name" value="P-loop containing nucleoside triphosphate hydrolases"/>
    <property type="match status" value="1"/>
</dbReference>
<feature type="repeat" description="ANK" evidence="2">
    <location>
        <begin position="1106"/>
        <end position="1138"/>
    </location>
</feature>
<keyword evidence="7" id="KW-1185">Reference proteome</keyword>
<sequence length="1216" mass="133583">MAEDYTVGWVCAVHPELVAAKVFLDEKHEALGEGSKHDSNSYTLGRIGRHNVVVLGLGGMGSVPAATAVRNMARTFPEIRFVLMVGIGGGAPSKKHDIRLGDIVVSHPGDKHGGRTGFLDQPPETLRTAIRDLRADHDIEGNGLEDAVNKVLAQNKRLRAGYRRPPRETDMLFKSSFMHPDYDDDCTNCGSDPSRVDTRPERDEDELVKVHYGLIASANTVVKNAVLRDKLSADMSVLCFEMEAAGLMNHSPCLVIRGICDYSDTHKSKKWQGYAAMLAAAYAKQVLEKVIPSKLHTERKILDVLNDVKESTARIEVQIEDIASKHRSDLDENLLDWITPANYGAKQSDHFERHHPDTGLWLLKSEAMKEWIHRRGHTLFCHGIPGCGKTVLTSIVIEYCRTLMRQKEKIALVWIYCNFRETKVQRTIDLVASLLKQLAQAAPSIPECVRTLHNSHQRQRTRPSMGDILSTISAVLTQFSETRIFVDALDECQTTDSCRDQFLYELCMLQTTHAVNLFLTSREDPMISDKIYGWNSVTSLEVRASEHDVRSYVSSQLDSFPDFVKNNPELRVHTLTKIPEKVEGSFLLAKLYLDALRPKTNIKKLATALGDLSSGADAYRSAYEEAMGRINSQNTEHAQLATEALAWITRAQRPLTSAELRTGLAVEVGSDRLDKTNMTSLDSILSVCAGLVMLDEQSQIVRLAHYTTQEYFRETWQKWFPEAETQISRKLLTCMCHDGVDSFAIKHRPSFHMSSRTRYLPLGDQGLYNYALENWADHAKQGNGILDSELLWNFLSNSHYVQACYKFTHERIRTQAAFDSPAVPLHLAAFYGLPSVALNLLEKGAHVDPAAQQGETPLFDAARNGHAEVVKILIEANAGVDHVDNYGNPPLFKAAGHGHAEVGHVQVVKMLITANAAVNHANSKGDTPLSLAASQGDVETVNALITANAAVIHTNSKGDTPLSLAASQGYVETVNALITANAAVNTINAQGDTPLSAAAYYGQSTVVNALIAANAMTNHVDHHGNTLLFQVVLHGSSLVVADRIDENKAIDHVSQDVRDLLAAKAPVDGSDLDLETPLASAINEGRRNVAKILIAADANINKPDIDGVTPLMRAVENGSMEIVQLLLDNEAKTNQTDNDGRPALLYAVWYGRADMVKALLANGASPHTPDALFSYLLELAVKHGDTEIAKLLVNTRADCDSRDAAAGRVAPITASE</sequence>
<dbReference type="PROSITE" id="PS50297">
    <property type="entry name" value="ANK_REP_REGION"/>
    <property type="match status" value="6"/>
</dbReference>
<protein>
    <submittedName>
        <fullName evidence="6">Ankyrin repeat protein</fullName>
    </submittedName>
</protein>
<dbReference type="SMART" id="SM00248">
    <property type="entry name" value="ANK"/>
    <property type="match status" value="11"/>
</dbReference>
<dbReference type="Pfam" id="PF00023">
    <property type="entry name" value="Ank"/>
    <property type="match status" value="1"/>
</dbReference>
<dbReference type="Gene3D" id="3.40.50.1580">
    <property type="entry name" value="Nucleoside phosphorylase domain"/>
    <property type="match status" value="1"/>
</dbReference>
<dbReference type="InterPro" id="IPR002110">
    <property type="entry name" value="Ankyrin_rpt"/>
</dbReference>
<evidence type="ECO:0000259" key="3">
    <source>
        <dbReference type="Pfam" id="PF01048"/>
    </source>
</evidence>
<keyword evidence="2" id="KW-0040">ANK repeat</keyword>
<dbReference type="SUPFAM" id="SSF53167">
    <property type="entry name" value="Purine and uridine phosphorylases"/>
    <property type="match status" value="1"/>
</dbReference>